<proteinExistence type="predicted"/>
<dbReference type="InParanoid" id="A0A067MQ36"/>
<name>A0A067MQ36_BOTB1</name>
<keyword evidence="2" id="KW-1185">Reference proteome</keyword>
<protein>
    <submittedName>
        <fullName evidence="1">Uncharacterized protein</fullName>
    </submittedName>
</protein>
<dbReference type="AlphaFoldDB" id="A0A067MQ36"/>
<evidence type="ECO:0000313" key="1">
    <source>
        <dbReference type="EMBL" id="KDQ14002.1"/>
    </source>
</evidence>
<reference evidence="2" key="1">
    <citation type="journal article" date="2014" name="Proc. Natl. Acad. Sci. U.S.A.">
        <title>Extensive sampling of basidiomycete genomes demonstrates inadequacy of the white-rot/brown-rot paradigm for wood decay fungi.</title>
        <authorList>
            <person name="Riley R."/>
            <person name="Salamov A.A."/>
            <person name="Brown D.W."/>
            <person name="Nagy L.G."/>
            <person name="Floudas D."/>
            <person name="Held B.W."/>
            <person name="Levasseur A."/>
            <person name="Lombard V."/>
            <person name="Morin E."/>
            <person name="Otillar R."/>
            <person name="Lindquist E.A."/>
            <person name="Sun H."/>
            <person name="LaButti K.M."/>
            <person name="Schmutz J."/>
            <person name="Jabbour D."/>
            <person name="Luo H."/>
            <person name="Baker S.E."/>
            <person name="Pisabarro A.G."/>
            <person name="Walton J.D."/>
            <person name="Blanchette R.A."/>
            <person name="Henrissat B."/>
            <person name="Martin F."/>
            <person name="Cullen D."/>
            <person name="Hibbett D.S."/>
            <person name="Grigoriev I.V."/>
        </authorList>
    </citation>
    <scope>NUCLEOTIDE SEQUENCE [LARGE SCALE GENOMIC DNA]</scope>
    <source>
        <strain evidence="2">FD-172 SS1</strain>
    </source>
</reference>
<sequence length="111" mass="11690">MLRVGSGSGTACASRRRHLEVSPTLFCIRSVSRSHPSARHLSSPLDVTAAITLTEAGSPWTPVDPIVGTPPFVEAHTLSSVAESGLLASGGSAALALHRLRLYYYSDFGMP</sequence>
<organism evidence="1 2">
    <name type="scientific">Botryobasidium botryosum (strain FD-172 SS1)</name>
    <dbReference type="NCBI Taxonomy" id="930990"/>
    <lineage>
        <taxon>Eukaryota</taxon>
        <taxon>Fungi</taxon>
        <taxon>Dikarya</taxon>
        <taxon>Basidiomycota</taxon>
        <taxon>Agaricomycotina</taxon>
        <taxon>Agaricomycetes</taxon>
        <taxon>Cantharellales</taxon>
        <taxon>Botryobasidiaceae</taxon>
        <taxon>Botryobasidium</taxon>
    </lineage>
</organism>
<dbReference type="HOGENOM" id="CLU_2157971_0_0_1"/>
<dbReference type="Proteomes" id="UP000027195">
    <property type="component" value="Unassembled WGS sequence"/>
</dbReference>
<dbReference type="EMBL" id="KL198040">
    <property type="protein sequence ID" value="KDQ14002.1"/>
    <property type="molecule type" value="Genomic_DNA"/>
</dbReference>
<accession>A0A067MQ36</accession>
<gene>
    <name evidence="1" type="ORF">BOTBODRAFT_55728</name>
</gene>
<evidence type="ECO:0000313" key="2">
    <source>
        <dbReference type="Proteomes" id="UP000027195"/>
    </source>
</evidence>